<comment type="similarity">
    <text evidence="1">Belongs to the disease resistance NB-LRR family.</text>
</comment>
<dbReference type="InterPro" id="IPR058922">
    <property type="entry name" value="WHD_DRP"/>
</dbReference>
<dbReference type="Pfam" id="PF23598">
    <property type="entry name" value="LRR_14"/>
    <property type="match status" value="1"/>
</dbReference>
<dbReference type="PRINTS" id="PR00364">
    <property type="entry name" value="DISEASERSIST"/>
</dbReference>
<proteinExistence type="inferred from homology"/>
<dbReference type="InterPro" id="IPR042197">
    <property type="entry name" value="Apaf_helical"/>
</dbReference>
<reference evidence="10" key="1">
    <citation type="submission" date="2020-09" db="EMBL/GenBank/DDBJ databases">
        <title>Genome-Enabled Discovery of Anthraquinone Biosynthesis in Senna tora.</title>
        <authorList>
            <person name="Kang S.-H."/>
            <person name="Pandey R.P."/>
            <person name="Lee C.-M."/>
            <person name="Sim J.-S."/>
            <person name="Jeong J.-T."/>
            <person name="Choi B.-S."/>
            <person name="Jung M."/>
            <person name="Ginzburg D."/>
            <person name="Zhao K."/>
            <person name="Won S.Y."/>
            <person name="Oh T.-J."/>
            <person name="Yu Y."/>
            <person name="Kim N.-H."/>
            <person name="Lee O.R."/>
            <person name="Lee T.-H."/>
            <person name="Bashyal P."/>
            <person name="Kim T.-S."/>
            <person name="Lee W.-H."/>
            <person name="Kawkins C."/>
            <person name="Kim C.-K."/>
            <person name="Kim J.S."/>
            <person name="Ahn B.O."/>
            <person name="Rhee S.Y."/>
            <person name="Sohng J.K."/>
        </authorList>
    </citation>
    <scope>NUCLEOTIDE SEQUENCE</scope>
    <source>
        <tissue evidence="10">Leaf</tissue>
    </source>
</reference>
<keyword evidence="2" id="KW-0433">Leucine-rich repeat</keyword>
<dbReference type="Pfam" id="PF23559">
    <property type="entry name" value="WHD_DRP"/>
    <property type="match status" value="1"/>
</dbReference>
<feature type="domain" description="NB-ARC" evidence="7">
    <location>
        <begin position="223"/>
        <end position="380"/>
    </location>
</feature>
<accession>A0A834XDY1</accession>
<evidence type="ECO:0000313" key="11">
    <source>
        <dbReference type="Proteomes" id="UP000634136"/>
    </source>
</evidence>
<dbReference type="InterPro" id="IPR050905">
    <property type="entry name" value="Plant_NBS-LRR"/>
</dbReference>
<dbReference type="InterPro" id="IPR027417">
    <property type="entry name" value="P-loop_NTPase"/>
</dbReference>
<dbReference type="Gene3D" id="3.40.50.300">
    <property type="entry name" value="P-loop containing nucleotide triphosphate hydrolases"/>
    <property type="match status" value="1"/>
</dbReference>
<evidence type="ECO:0000313" key="10">
    <source>
        <dbReference type="EMBL" id="KAF7842808.1"/>
    </source>
</evidence>
<evidence type="ECO:0000259" key="9">
    <source>
        <dbReference type="Pfam" id="PF23598"/>
    </source>
</evidence>
<sequence length="1053" mass="121297">MVLNFTAKALDSAGKCQFHDLIHEILLDAGWLLTTYNLKRGERARLNCFEASQISMAEMAAAAVAVQLVAPPLGEVVGFGLHESKSYFSKKIESSRQLDERYRELNQALKWLLAHEKDYDREVLRQKEKDTSNTYTLWKNKVSEIAAEVGSLINKYERDRIPKMYIWKRSNMSEKMATKLKEILQLCNDPPRDFLVDKLPEPVLKELDVPRIMGYQTLQGALEEILALLKNHRVKKIGVCGTKGVGKTTIVRNLNNNEEVAKMFDIVIFIRVPANQADHELQQRIADRLMLKRECNIDRDEVARRVQTELEKKKYLLILDEVVDDINLIRLGIPNNDNGSKVVIATEFLLVCKLNRVQRRVNVKQLSLDEAWKMFREIVSDVIDFPGIQPIARLICNKCSCLPLLINKIASSFKLKESAGSWQAGLDDLKPWPQLENQGLKELYSCLKFCYDQLKDEKKQRCFLYTSLYPADSKVYTDYLVECWTAHGFLGDVNAMTKYKKVRNRGTDVLEHLINVSLLEKGEQMIYVKMNDCIRQLALHISSEYPECSFYVESEESEDPSRLETWQHARWVSMIGRKMDCLPTNQDCSMLQTLLLQKNSELAIIPEAFFDNMSTLLVLDLHGTKVKQLPSSLSKLTSLKALYLNDCVLLTMLPSAIEKLKHLEVLDIRGTGVNFIPSYIGWLINLRCLRIPYITGGNRSRDQGYIDHDVISKLDRLEELIIEVKSYEQWCIDAESVLMQVASLENLTTFRCCFSSSEILGKFLEGSKSWRDEKQFTSFHFFVKCESSKHPKILESFEYKLTNYVKYCNGEHKDDLAINEILPRTDAFELICHKDINNLSDFVGTSSLNRIRGFWIERCNKMSAVVAGDQVADANGITSENGSLLPNLEQLYLDNLLHLKFVFRGPLHPGSFSKLHTLTIQNCPMLRRIFFKVAVEDFPELHKLIVRDCSGIEELIFCQEVTERERCVLPKMEMLILDNLSKLRSICPNNNLEWPSLERLNILKCPQLKSLPFSITNARYLKTFTGEQKWRNNLEWTEVEVQERFESLFLAST</sequence>
<feature type="domain" description="Disease resistance protein winged helix" evidence="8">
    <location>
        <begin position="468"/>
        <end position="538"/>
    </location>
</feature>
<dbReference type="SUPFAM" id="SSF52540">
    <property type="entry name" value="P-loop containing nucleoside triphosphate hydrolases"/>
    <property type="match status" value="1"/>
</dbReference>
<dbReference type="InterPro" id="IPR032675">
    <property type="entry name" value="LRR_dom_sf"/>
</dbReference>
<dbReference type="PANTHER" id="PTHR33463:SF81">
    <property type="entry name" value="DISEASE RESISTANCE PROTEIN RPS2-LIKE"/>
    <property type="match status" value="1"/>
</dbReference>
<keyword evidence="11" id="KW-1185">Reference proteome</keyword>
<protein>
    <submittedName>
        <fullName evidence="10">Putative disease resistance protein</fullName>
    </submittedName>
</protein>
<evidence type="ECO:0000256" key="1">
    <source>
        <dbReference type="ARBA" id="ARBA00008894"/>
    </source>
</evidence>
<organism evidence="10 11">
    <name type="scientific">Senna tora</name>
    <dbReference type="NCBI Taxonomy" id="362788"/>
    <lineage>
        <taxon>Eukaryota</taxon>
        <taxon>Viridiplantae</taxon>
        <taxon>Streptophyta</taxon>
        <taxon>Embryophyta</taxon>
        <taxon>Tracheophyta</taxon>
        <taxon>Spermatophyta</taxon>
        <taxon>Magnoliopsida</taxon>
        <taxon>eudicotyledons</taxon>
        <taxon>Gunneridae</taxon>
        <taxon>Pentapetalae</taxon>
        <taxon>rosids</taxon>
        <taxon>fabids</taxon>
        <taxon>Fabales</taxon>
        <taxon>Fabaceae</taxon>
        <taxon>Caesalpinioideae</taxon>
        <taxon>Cassia clade</taxon>
        <taxon>Senna</taxon>
    </lineage>
</organism>
<dbReference type="InterPro" id="IPR055414">
    <property type="entry name" value="LRR_R13L4/SHOC2-like"/>
</dbReference>
<dbReference type="GO" id="GO:0043531">
    <property type="term" value="F:ADP binding"/>
    <property type="evidence" value="ECO:0007669"/>
    <property type="project" value="InterPro"/>
</dbReference>
<keyword evidence="3" id="KW-0677">Repeat</keyword>
<evidence type="ECO:0000256" key="4">
    <source>
        <dbReference type="ARBA" id="ARBA00022741"/>
    </source>
</evidence>
<gene>
    <name evidence="10" type="ORF">G2W53_005106</name>
</gene>
<comment type="caution">
    <text evidence="10">The sequence shown here is derived from an EMBL/GenBank/DDBJ whole genome shotgun (WGS) entry which is preliminary data.</text>
</comment>
<dbReference type="Gene3D" id="1.10.10.10">
    <property type="entry name" value="Winged helix-like DNA-binding domain superfamily/Winged helix DNA-binding domain"/>
    <property type="match status" value="1"/>
</dbReference>
<keyword evidence="5" id="KW-0611">Plant defense</keyword>
<dbReference type="EMBL" id="JAAIUW010000002">
    <property type="protein sequence ID" value="KAF7842808.1"/>
    <property type="molecule type" value="Genomic_DNA"/>
</dbReference>
<dbReference type="AlphaFoldDB" id="A0A834XDY1"/>
<keyword evidence="6" id="KW-0067">ATP-binding</keyword>
<dbReference type="OrthoDB" id="1691503at2759"/>
<dbReference type="GO" id="GO:0005524">
    <property type="term" value="F:ATP binding"/>
    <property type="evidence" value="ECO:0007669"/>
    <property type="project" value="UniProtKB-KW"/>
</dbReference>
<dbReference type="Proteomes" id="UP000634136">
    <property type="component" value="Unassembled WGS sequence"/>
</dbReference>
<dbReference type="SUPFAM" id="SSF52058">
    <property type="entry name" value="L domain-like"/>
    <property type="match status" value="1"/>
</dbReference>
<dbReference type="Pfam" id="PF00931">
    <property type="entry name" value="NB-ARC"/>
    <property type="match status" value="1"/>
</dbReference>
<keyword evidence="4" id="KW-0547">Nucleotide-binding</keyword>
<evidence type="ECO:0000256" key="5">
    <source>
        <dbReference type="ARBA" id="ARBA00022821"/>
    </source>
</evidence>
<dbReference type="Gene3D" id="1.10.8.430">
    <property type="entry name" value="Helical domain of apoptotic protease-activating factors"/>
    <property type="match status" value="1"/>
</dbReference>
<evidence type="ECO:0000256" key="2">
    <source>
        <dbReference type="ARBA" id="ARBA00022614"/>
    </source>
</evidence>
<dbReference type="GO" id="GO:0006952">
    <property type="term" value="P:defense response"/>
    <property type="evidence" value="ECO:0007669"/>
    <property type="project" value="UniProtKB-KW"/>
</dbReference>
<dbReference type="PANTHER" id="PTHR33463">
    <property type="entry name" value="NB-ARC DOMAIN-CONTAINING PROTEIN-RELATED"/>
    <property type="match status" value="1"/>
</dbReference>
<evidence type="ECO:0000256" key="6">
    <source>
        <dbReference type="ARBA" id="ARBA00022840"/>
    </source>
</evidence>
<evidence type="ECO:0000259" key="7">
    <source>
        <dbReference type="Pfam" id="PF00931"/>
    </source>
</evidence>
<dbReference type="Gene3D" id="3.80.10.10">
    <property type="entry name" value="Ribonuclease Inhibitor"/>
    <property type="match status" value="2"/>
</dbReference>
<evidence type="ECO:0000256" key="3">
    <source>
        <dbReference type="ARBA" id="ARBA00022737"/>
    </source>
</evidence>
<dbReference type="InterPro" id="IPR036388">
    <property type="entry name" value="WH-like_DNA-bd_sf"/>
</dbReference>
<dbReference type="InterPro" id="IPR002182">
    <property type="entry name" value="NB-ARC"/>
</dbReference>
<evidence type="ECO:0000259" key="8">
    <source>
        <dbReference type="Pfam" id="PF23559"/>
    </source>
</evidence>
<name>A0A834XDY1_9FABA</name>
<feature type="domain" description="Disease resistance R13L4/SHOC-2-like LRR" evidence="9">
    <location>
        <begin position="568"/>
        <end position="937"/>
    </location>
</feature>